<feature type="chain" id="PRO_5031543973" description="J domain-containing protein" evidence="1">
    <location>
        <begin position="22"/>
        <end position="217"/>
    </location>
</feature>
<dbReference type="PRINTS" id="PR00625">
    <property type="entry name" value="JDOMAIN"/>
</dbReference>
<dbReference type="SMART" id="SM00271">
    <property type="entry name" value="DnaJ"/>
    <property type="match status" value="1"/>
</dbReference>
<feature type="signal peptide" evidence="1">
    <location>
        <begin position="1"/>
        <end position="21"/>
    </location>
</feature>
<dbReference type="AlphaFoldDB" id="A0A7R9W201"/>
<protein>
    <recommendedName>
        <fullName evidence="2">J domain-containing protein</fullName>
    </recommendedName>
</protein>
<proteinExistence type="predicted"/>
<gene>
    <name evidence="3" type="ORF">TDUB1175_LOCUS10039</name>
</gene>
<keyword evidence="1" id="KW-0732">Signal</keyword>
<dbReference type="GO" id="GO:0042026">
    <property type="term" value="P:protein refolding"/>
    <property type="evidence" value="ECO:0007669"/>
    <property type="project" value="TreeGrafter"/>
</dbReference>
<dbReference type="InterPro" id="IPR001623">
    <property type="entry name" value="DnaJ_domain"/>
</dbReference>
<dbReference type="PROSITE" id="PS50076">
    <property type="entry name" value="DNAJ_2"/>
    <property type="match status" value="1"/>
</dbReference>
<feature type="domain" description="J" evidence="2">
    <location>
        <begin position="91"/>
        <end position="168"/>
    </location>
</feature>
<sequence>MFRGTLIVVLFQFVLVNPQAGLSFSFGQLSSSVHGPTRQRACVGERSVTALRAVYIGPSESNSGKAKARAVRNQKNQLLSDFTTASGEIINPYRVLKVSRTAEKAQIKDAYRTLSRKYHPDGFMQRNDGILPGSCNNLEDVRDEWERIKLSYEILTSKKLRARYDRNSAVADPGAAMGRAAGQAALWGLAGVGKGIFKVGSAVGDMAFGKGANKADD</sequence>
<dbReference type="PANTHER" id="PTHR43096">
    <property type="entry name" value="DNAJ HOMOLOG 1, MITOCHONDRIAL-RELATED"/>
    <property type="match status" value="1"/>
</dbReference>
<dbReference type="CDD" id="cd06257">
    <property type="entry name" value="DnaJ"/>
    <property type="match status" value="1"/>
</dbReference>
<dbReference type="InterPro" id="IPR036869">
    <property type="entry name" value="J_dom_sf"/>
</dbReference>
<accession>A0A7R9W201</accession>
<dbReference type="Pfam" id="PF00226">
    <property type="entry name" value="DnaJ"/>
    <property type="match status" value="1"/>
</dbReference>
<evidence type="ECO:0000256" key="1">
    <source>
        <dbReference type="SAM" id="SignalP"/>
    </source>
</evidence>
<name>A0A7R9W201_9STRA</name>
<dbReference type="Gene3D" id="1.10.287.110">
    <property type="entry name" value="DnaJ domain"/>
    <property type="match status" value="1"/>
</dbReference>
<dbReference type="EMBL" id="HBED01020027">
    <property type="protein sequence ID" value="CAD8310901.1"/>
    <property type="molecule type" value="Transcribed_RNA"/>
</dbReference>
<reference evidence="3" key="1">
    <citation type="submission" date="2021-01" db="EMBL/GenBank/DDBJ databases">
        <authorList>
            <person name="Corre E."/>
            <person name="Pelletier E."/>
            <person name="Niang G."/>
            <person name="Scheremetjew M."/>
            <person name="Finn R."/>
            <person name="Kale V."/>
            <person name="Holt S."/>
            <person name="Cochrane G."/>
            <person name="Meng A."/>
            <person name="Brown T."/>
            <person name="Cohen L."/>
        </authorList>
    </citation>
    <scope>NUCLEOTIDE SEQUENCE</scope>
    <source>
        <strain evidence="3">CCMP147</strain>
    </source>
</reference>
<dbReference type="GO" id="GO:0005737">
    <property type="term" value="C:cytoplasm"/>
    <property type="evidence" value="ECO:0007669"/>
    <property type="project" value="TreeGrafter"/>
</dbReference>
<dbReference type="GO" id="GO:0051082">
    <property type="term" value="F:unfolded protein binding"/>
    <property type="evidence" value="ECO:0007669"/>
    <property type="project" value="TreeGrafter"/>
</dbReference>
<dbReference type="SUPFAM" id="SSF46565">
    <property type="entry name" value="Chaperone J-domain"/>
    <property type="match status" value="1"/>
</dbReference>
<organism evidence="3">
    <name type="scientific">Pseudictyota dubia</name>
    <dbReference type="NCBI Taxonomy" id="2749911"/>
    <lineage>
        <taxon>Eukaryota</taxon>
        <taxon>Sar</taxon>
        <taxon>Stramenopiles</taxon>
        <taxon>Ochrophyta</taxon>
        <taxon>Bacillariophyta</taxon>
        <taxon>Mediophyceae</taxon>
        <taxon>Biddulphiophycidae</taxon>
        <taxon>Eupodiscales</taxon>
        <taxon>Odontellaceae</taxon>
        <taxon>Pseudictyota</taxon>
    </lineage>
</organism>
<evidence type="ECO:0000313" key="3">
    <source>
        <dbReference type="EMBL" id="CAD8310901.1"/>
    </source>
</evidence>
<evidence type="ECO:0000259" key="2">
    <source>
        <dbReference type="PROSITE" id="PS50076"/>
    </source>
</evidence>
<dbReference type="PANTHER" id="PTHR43096:SF10">
    <property type="entry name" value="CHAPERONE PROTEIN DNAJ A6, CHLOROPLASTIC"/>
    <property type="match status" value="1"/>
</dbReference>